<feature type="compositionally biased region" description="Low complexity" evidence="1">
    <location>
        <begin position="95"/>
        <end position="105"/>
    </location>
</feature>
<dbReference type="AlphaFoldDB" id="A0A699JCW0"/>
<reference evidence="2" key="1">
    <citation type="journal article" date="2019" name="Sci. Rep.">
        <title>Draft genome of Tanacetum cinerariifolium, the natural source of mosquito coil.</title>
        <authorList>
            <person name="Yamashiro T."/>
            <person name="Shiraishi A."/>
            <person name="Satake H."/>
            <person name="Nakayama K."/>
        </authorList>
    </citation>
    <scope>NUCLEOTIDE SEQUENCE</scope>
</reference>
<sequence length="325" mass="37801">LVDDHLDTRIGATREEFMNFLLASLTERITKQVKDQLPQILPEEVSNFALPVIEKMIEAKAEKIRIKMKARPLDQIEGLRSKDAEPTIGPKSKDSTSGSSKGIKSQPKSSGKNVQSEVPEFEVAESYMPQDQGGNLVTRVNIIKKHGYGYLREIEVRRADNLLYTFKEGDFPRLRLNDIEDTLILRVRDLQLGVESYQKKINVTRPDTVRPDIWKRYPYTPYQDPQGFIYVDSLERNMLMCSDELYKFNDGTLTRLLTSLEDITKNIHIRYLPKRRCSSLKKKIAHFMIKEINKFLKERRMMRSVEKFVGGRLYDSDPRLLQRTI</sequence>
<gene>
    <name evidence="2" type="ORF">Tci_600753</name>
</gene>
<evidence type="ECO:0000313" key="2">
    <source>
        <dbReference type="EMBL" id="GFA28781.1"/>
    </source>
</evidence>
<protein>
    <submittedName>
        <fullName evidence="2">Uncharacterized protein</fullName>
    </submittedName>
</protein>
<name>A0A699JCW0_TANCI</name>
<comment type="caution">
    <text evidence="2">The sequence shown here is derived from an EMBL/GenBank/DDBJ whole genome shotgun (WGS) entry which is preliminary data.</text>
</comment>
<feature type="compositionally biased region" description="Polar residues" evidence="1">
    <location>
        <begin position="106"/>
        <end position="116"/>
    </location>
</feature>
<organism evidence="2">
    <name type="scientific">Tanacetum cinerariifolium</name>
    <name type="common">Dalmatian daisy</name>
    <name type="synonym">Chrysanthemum cinerariifolium</name>
    <dbReference type="NCBI Taxonomy" id="118510"/>
    <lineage>
        <taxon>Eukaryota</taxon>
        <taxon>Viridiplantae</taxon>
        <taxon>Streptophyta</taxon>
        <taxon>Embryophyta</taxon>
        <taxon>Tracheophyta</taxon>
        <taxon>Spermatophyta</taxon>
        <taxon>Magnoliopsida</taxon>
        <taxon>eudicotyledons</taxon>
        <taxon>Gunneridae</taxon>
        <taxon>Pentapetalae</taxon>
        <taxon>asterids</taxon>
        <taxon>campanulids</taxon>
        <taxon>Asterales</taxon>
        <taxon>Asteraceae</taxon>
        <taxon>Asteroideae</taxon>
        <taxon>Anthemideae</taxon>
        <taxon>Anthemidinae</taxon>
        <taxon>Tanacetum</taxon>
    </lineage>
</organism>
<feature type="non-terminal residue" evidence="2">
    <location>
        <position position="1"/>
    </location>
</feature>
<dbReference type="EMBL" id="BKCJ010398681">
    <property type="protein sequence ID" value="GFA28781.1"/>
    <property type="molecule type" value="Genomic_DNA"/>
</dbReference>
<proteinExistence type="predicted"/>
<feature type="region of interest" description="Disordered" evidence="1">
    <location>
        <begin position="77"/>
        <end position="117"/>
    </location>
</feature>
<evidence type="ECO:0000256" key="1">
    <source>
        <dbReference type="SAM" id="MobiDB-lite"/>
    </source>
</evidence>
<accession>A0A699JCW0</accession>